<proteinExistence type="predicted"/>
<dbReference type="EMBL" id="BK014297">
    <property type="protein sequence ID" value="DAF42280.1"/>
    <property type="molecule type" value="Viral_cRNA"/>
</dbReference>
<evidence type="ECO:0000313" key="1">
    <source>
        <dbReference type="EMBL" id="DAF42280.1"/>
    </source>
</evidence>
<dbReference type="Proteomes" id="UP001161664">
    <property type="component" value="Segment"/>
</dbReference>
<reference evidence="1" key="1">
    <citation type="journal article" date="2021" name="J. Anim. Genet.">
        <title>Illuminating the plant rhabdovirus landscape through metatranscriptomics data.</title>
        <authorList>
            <person name="Bejerman N."/>
            <person name="Dietzgen R.G."/>
            <person name="Debat H."/>
        </authorList>
    </citation>
    <scope>NUCLEOTIDE SEQUENCE</scope>
</reference>
<protein>
    <submittedName>
        <fullName evidence="1">P3</fullName>
    </submittedName>
</protein>
<sequence length="287" mass="32012">MEKTREQTLKNQCESLPLISWRTGHNSLIKVSLHEGKVDRIFGGLRPSRKNDGEPKFYILTKMMFTWIPLVICGSSELVLIKIINETNRESMGCEVVLLSGKPTSFSLSGRFLFSDITPFPLAVSLVSMGGTSIPKLGVMKVRVFFQGIDSDEIQGRENSLKITLDDKHRGVGVKDYSMCFYKNDLYNGIDSNLSDIIKKASMAANHLHLPEDKALISNPSNIIKLLLTNNRSYKEVLSKEINRLISTVPKFGEATTLSNGIKEKLSETTTEAVEDSIGLIMDYFGI</sequence>
<reference evidence="1" key="2">
    <citation type="journal article" date="2021" name="Viruses">
        <title>Illuminating the Plant Rhabdovirus Landscape through Metatranscriptomics Data.</title>
        <authorList>
            <person name="Bejerman N."/>
            <person name="Dietzgen R.G."/>
            <person name="Debat H."/>
        </authorList>
    </citation>
    <scope>NUCLEOTIDE SEQUENCE</scope>
</reference>
<evidence type="ECO:0000313" key="2">
    <source>
        <dbReference type="Proteomes" id="UP001161664"/>
    </source>
</evidence>
<name>A0A8D9PGW9_9RHAB</name>
<accession>A0A8D9PGW9</accession>
<dbReference type="GeneID" id="80540957"/>
<dbReference type="RefSeq" id="YP_010802240.1">
    <property type="nucleotide sequence ID" value="NC_076970.1"/>
</dbReference>
<keyword evidence="2" id="KW-1185">Reference proteome</keyword>
<dbReference type="KEGG" id="vg:80540957"/>
<organism evidence="1 2">
    <name type="scientific">Agave tequilana virus 1</name>
    <dbReference type="NCBI Taxonomy" id="2793719"/>
    <lineage>
        <taxon>Viruses</taxon>
        <taxon>Riboviria</taxon>
        <taxon>Orthornavirae</taxon>
        <taxon>Negarnaviricota</taxon>
        <taxon>Haploviricotina</taxon>
        <taxon>Monjiviricetes</taxon>
        <taxon>Mononegavirales</taxon>
        <taxon>Rhabdoviridae</taxon>
        <taxon>Betarhabdovirinae</taxon>
        <taxon>Alphanucleorhabdovirus</taxon>
        <taxon>Alphanucleorhabdovirus agavis</taxon>
    </lineage>
</organism>